<dbReference type="AlphaFoldDB" id="A0AAD4SE70"/>
<proteinExistence type="predicted"/>
<dbReference type="GO" id="GO:0031593">
    <property type="term" value="F:polyubiquitin modification-dependent protein binding"/>
    <property type="evidence" value="ECO:0007669"/>
    <property type="project" value="TreeGrafter"/>
</dbReference>
<dbReference type="InterPro" id="IPR000626">
    <property type="entry name" value="Ubiquitin-like_dom"/>
</dbReference>
<dbReference type="Pfam" id="PF00240">
    <property type="entry name" value="ubiquitin"/>
    <property type="match status" value="1"/>
</dbReference>
<dbReference type="Gene3D" id="3.10.20.90">
    <property type="entry name" value="Phosphatidylinositol 3-kinase Catalytic Subunit, Chain A, domain 1"/>
    <property type="match status" value="1"/>
</dbReference>
<comment type="caution">
    <text evidence="2">The sequence shown here is derived from an EMBL/GenBank/DDBJ whole genome shotgun (WGS) entry which is preliminary data.</text>
</comment>
<name>A0AAD4SE70_9MAGN</name>
<dbReference type="InterPro" id="IPR029071">
    <property type="entry name" value="Ubiquitin-like_domsf"/>
</dbReference>
<evidence type="ECO:0000313" key="3">
    <source>
        <dbReference type="Proteomes" id="UP001202328"/>
    </source>
</evidence>
<dbReference type="PANTHER" id="PTHR15204:SF5">
    <property type="entry name" value="LARGE PROLINE-RICH PROTEIN BAG6 ISOFORM X1"/>
    <property type="match status" value="1"/>
</dbReference>
<evidence type="ECO:0000259" key="1">
    <source>
        <dbReference type="PROSITE" id="PS50053"/>
    </source>
</evidence>
<evidence type="ECO:0000313" key="2">
    <source>
        <dbReference type="EMBL" id="KAI3898742.1"/>
    </source>
</evidence>
<protein>
    <recommendedName>
        <fullName evidence="1">Ubiquitin-like domain-containing protein</fullName>
    </recommendedName>
</protein>
<dbReference type="GO" id="GO:0051787">
    <property type="term" value="F:misfolded protein binding"/>
    <property type="evidence" value="ECO:0007669"/>
    <property type="project" value="TreeGrafter"/>
</dbReference>
<dbReference type="GO" id="GO:0071818">
    <property type="term" value="C:BAT3 complex"/>
    <property type="evidence" value="ECO:0007669"/>
    <property type="project" value="TreeGrafter"/>
</dbReference>
<dbReference type="Proteomes" id="UP001202328">
    <property type="component" value="Unassembled WGS sequence"/>
</dbReference>
<gene>
    <name evidence="2" type="ORF">MKW98_000855</name>
</gene>
<keyword evidence="3" id="KW-1185">Reference proteome</keyword>
<sequence length="88" mass="9741">MCCALWRQLSSMVDESSAQEASTSAVTGESSDPIVEFNVKTLDSFQVEKNMPVPLFREKIAGTIDVPVEQQCLIFRGNVLKDNQCLSE</sequence>
<dbReference type="PANTHER" id="PTHR15204">
    <property type="entry name" value="LARGE PROLINE-RICH PROTEIN BAG6"/>
    <property type="match status" value="1"/>
</dbReference>
<accession>A0AAD4SE70</accession>
<reference evidence="2" key="1">
    <citation type="submission" date="2022-04" db="EMBL/GenBank/DDBJ databases">
        <title>A functionally conserved STORR gene fusion in Papaver species that diverged 16.8 million years ago.</title>
        <authorList>
            <person name="Catania T."/>
        </authorList>
    </citation>
    <scope>NUCLEOTIDE SEQUENCE</scope>
    <source>
        <strain evidence="2">S-188037</strain>
    </source>
</reference>
<feature type="domain" description="Ubiquitin-like" evidence="1">
    <location>
        <begin position="35"/>
        <end position="88"/>
    </location>
</feature>
<dbReference type="GO" id="GO:0036503">
    <property type="term" value="P:ERAD pathway"/>
    <property type="evidence" value="ECO:0007669"/>
    <property type="project" value="TreeGrafter"/>
</dbReference>
<dbReference type="SUPFAM" id="SSF54236">
    <property type="entry name" value="Ubiquitin-like"/>
    <property type="match status" value="1"/>
</dbReference>
<dbReference type="PROSITE" id="PS50053">
    <property type="entry name" value="UBIQUITIN_2"/>
    <property type="match status" value="1"/>
</dbReference>
<dbReference type="EMBL" id="JAJJMB010011819">
    <property type="protein sequence ID" value="KAI3898742.1"/>
    <property type="molecule type" value="Genomic_DNA"/>
</dbReference>
<organism evidence="2 3">
    <name type="scientific">Papaver atlanticum</name>
    <dbReference type="NCBI Taxonomy" id="357466"/>
    <lineage>
        <taxon>Eukaryota</taxon>
        <taxon>Viridiplantae</taxon>
        <taxon>Streptophyta</taxon>
        <taxon>Embryophyta</taxon>
        <taxon>Tracheophyta</taxon>
        <taxon>Spermatophyta</taxon>
        <taxon>Magnoliopsida</taxon>
        <taxon>Ranunculales</taxon>
        <taxon>Papaveraceae</taxon>
        <taxon>Papaveroideae</taxon>
        <taxon>Papaver</taxon>
    </lineage>
</organism>